<dbReference type="EMBL" id="WIWS01000018">
    <property type="protein sequence ID" value="KAF3224608.1"/>
    <property type="molecule type" value="Genomic_DNA"/>
</dbReference>
<protein>
    <submittedName>
        <fullName evidence="1">Uncharacterized protein</fullName>
    </submittedName>
</protein>
<dbReference type="Proteomes" id="UP000472727">
    <property type="component" value="Unassembled WGS sequence"/>
</dbReference>
<organism evidence="1 4">
    <name type="scientific">Orbilia oligospora</name>
    <name type="common">Nematode-trapping fungus</name>
    <name type="synonym">Arthrobotrys oligospora</name>
    <dbReference type="NCBI Taxonomy" id="2813651"/>
    <lineage>
        <taxon>Eukaryota</taxon>
        <taxon>Fungi</taxon>
        <taxon>Dikarya</taxon>
        <taxon>Ascomycota</taxon>
        <taxon>Pezizomycotina</taxon>
        <taxon>Orbiliomycetes</taxon>
        <taxon>Orbiliales</taxon>
        <taxon>Orbiliaceae</taxon>
        <taxon>Orbilia</taxon>
    </lineage>
</organism>
<evidence type="ECO:0000313" key="1">
    <source>
        <dbReference type="EMBL" id="KAF3211952.1"/>
    </source>
</evidence>
<dbReference type="AlphaFoldDB" id="A0A7C8QGC3"/>
<proteinExistence type="predicted"/>
<sequence>MRPSRKSREYRRCNILYYRHNFNLLQFIPPQQCINIPPPPTPIPLLSTIITTDHLHHTHSLTSSNTLFQNPSIHHPLSFNPQKTHTYHPGIHQKKKPPFKMQFTTILFSLLASTTLITAAPIPDGGITAGVITAVGVACAFQAEQCQKVGDGVKNGVVTVVTESGAAKVESARQDGGVIATIGDAIGGVMGGVKA</sequence>
<comment type="caution">
    <text evidence="1">The sequence shown here is derived from an EMBL/GenBank/DDBJ whole genome shotgun (WGS) entry which is preliminary data.</text>
</comment>
<evidence type="ECO:0000313" key="2">
    <source>
        <dbReference type="EMBL" id="KAF3224608.1"/>
    </source>
</evidence>
<evidence type="ECO:0000313" key="3">
    <source>
        <dbReference type="Proteomes" id="UP000472727"/>
    </source>
</evidence>
<reference evidence="3 4" key="1">
    <citation type="submission" date="2019-06" db="EMBL/GenBank/DDBJ databases">
        <authorList>
            <person name="Palmer J.M."/>
        </authorList>
    </citation>
    <scope>NUCLEOTIDE SEQUENCE [LARGE SCALE GENOMIC DNA]</scope>
    <source>
        <strain evidence="2 3">TWF106</strain>
        <strain evidence="1 4">TWF191</strain>
    </source>
</reference>
<name>A0A7C8QGC3_ORBOL</name>
<gene>
    <name evidence="2" type="ORF">TWF106_003577</name>
    <name evidence="1" type="ORF">TWF191_010610</name>
</gene>
<accession>A0A7C8QGC3</accession>
<dbReference type="Proteomes" id="UP000483672">
    <property type="component" value="Unassembled WGS sequence"/>
</dbReference>
<evidence type="ECO:0000313" key="4">
    <source>
        <dbReference type="Proteomes" id="UP000483672"/>
    </source>
</evidence>
<dbReference type="EMBL" id="WIPF01000085">
    <property type="protein sequence ID" value="KAF3211952.1"/>
    <property type="molecule type" value="Genomic_DNA"/>
</dbReference>